<dbReference type="AlphaFoldDB" id="F5YLD8"/>
<dbReference type="RefSeq" id="WP_015709516.1">
    <property type="nucleotide sequence ID" value="NC_015578.1"/>
</dbReference>
<keyword evidence="3" id="KW-1185">Reference proteome</keyword>
<accession>F5YLD8</accession>
<dbReference type="Proteomes" id="UP000009223">
    <property type="component" value="Chromosome"/>
</dbReference>
<feature type="region of interest" description="Disordered" evidence="1">
    <location>
        <begin position="120"/>
        <end position="143"/>
    </location>
</feature>
<dbReference type="STRING" id="545694.TREPR_0501"/>
<dbReference type="OrthoDB" id="9812140at2"/>
<evidence type="ECO:0000313" key="3">
    <source>
        <dbReference type="Proteomes" id="UP000009223"/>
    </source>
</evidence>
<protein>
    <submittedName>
        <fullName evidence="2">ATPase</fullName>
    </submittedName>
</protein>
<reference evidence="3" key="1">
    <citation type="submission" date="2009-12" db="EMBL/GenBank/DDBJ databases">
        <title>Complete sequence of Treponema primitia strain ZAS-2.</title>
        <authorList>
            <person name="Tetu S.G."/>
            <person name="Matson E."/>
            <person name="Ren Q."/>
            <person name="Seshadri R."/>
            <person name="Elbourne L."/>
            <person name="Hassan K.A."/>
            <person name="Durkin A."/>
            <person name="Radune D."/>
            <person name="Mohamoud Y."/>
            <person name="Shay R."/>
            <person name="Jin S."/>
            <person name="Zhang X."/>
            <person name="Lucey K."/>
            <person name="Ballor N.R."/>
            <person name="Ottesen E."/>
            <person name="Rosenthal R."/>
            <person name="Allen A."/>
            <person name="Leadbetter J.R."/>
            <person name="Paulsen I.T."/>
        </authorList>
    </citation>
    <scope>NUCLEOTIDE SEQUENCE [LARGE SCALE GENOMIC DNA]</scope>
    <source>
        <strain evidence="3">ATCC BAA-887 / DSM 12427 / ZAS-2</strain>
    </source>
</reference>
<reference evidence="2 3" key="2">
    <citation type="journal article" date="2011" name="ISME J.">
        <title>RNA-seq reveals cooperative metabolic interactions between two termite-gut spirochete species in co-culture.</title>
        <authorList>
            <person name="Rosenthal A.Z."/>
            <person name="Matson E.G."/>
            <person name="Eldar A."/>
            <person name="Leadbetter J.R."/>
        </authorList>
    </citation>
    <scope>NUCLEOTIDE SEQUENCE [LARGE SCALE GENOMIC DNA]</scope>
    <source>
        <strain evidence="3">ATCC BAA-887 / DSM 12427 / ZAS-2</strain>
    </source>
</reference>
<dbReference type="CDD" id="cd00009">
    <property type="entry name" value="AAA"/>
    <property type="match status" value="1"/>
</dbReference>
<proteinExistence type="predicted"/>
<evidence type="ECO:0000313" key="2">
    <source>
        <dbReference type="EMBL" id="AEF84696.1"/>
    </source>
</evidence>
<dbReference type="PANTHER" id="PTHR42935">
    <property type="entry name" value="SLR0930 PROTEIN"/>
    <property type="match status" value="1"/>
</dbReference>
<dbReference type="KEGG" id="tpi:TREPR_0501"/>
<dbReference type="InterPro" id="IPR008533">
    <property type="entry name" value="DUF815"/>
</dbReference>
<gene>
    <name evidence="2" type="ordered locus">TREPR_0501</name>
</gene>
<dbReference type="Gene3D" id="3.40.50.300">
    <property type="entry name" value="P-loop containing nucleotide triphosphate hydrolases"/>
    <property type="match status" value="1"/>
</dbReference>
<dbReference type="HOGENOM" id="CLU_039512_1_0_12"/>
<evidence type="ECO:0000256" key="1">
    <source>
        <dbReference type="SAM" id="MobiDB-lite"/>
    </source>
</evidence>
<sequence>MSIADDVLKARADIAGLSVFSAIKKTPLVRAFERLLEEVSRQSLGQLDEGPGLTRERQPRNKAPIRLIRSWTAFTEALIQLPVTKSPALLATKFPAQSGAPSFYSQIAFLALTDDNPFTRLAEHGAGSEGQRPDSQAEASPKSAPIPAALRSLAKNDLARLGRLAAFDIPSLGAYIGAILRKAGLDDSATALEEEARIIGAQGDKTQGALFPVDTSWDRALPDLEKYLEAQGAGELGLYSAFFWAGTRSGTSREAPRGAKCLRGELRCKLRPVTHPDPIRLSQLSGYEDQRSIVIANTLRFLEGKAANNLLLYGDRGTGKSATVKAVCNEYASRRLRLLELRKGDLTDLPAILDLLSTRFLRFIVFIDDLSFESTGDAFTTLKALLEGGVEARPDNVVVYATSNRRHLVKEHMADRPTTAMAAEAVSTGDVRAFDSMQEQFSLADRFGVTVVYTAPSQDEYLNIACFIAEQRGILSPSGGEEARQRFREDALRWERWFNGRSPRTAVQFVDWAAAGGGFPWEI</sequence>
<dbReference type="InterPro" id="IPR027417">
    <property type="entry name" value="P-loop_NTPase"/>
</dbReference>
<dbReference type="SUPFAM" id="SSF52540">
    <property type="entry name" value="P-loop containing nucleoside triphosphate hydrolases"/>
    <property type="match status" value="1"/>
</dbReference>
<dbReference type="Pfam" id="PF05673">
    <property type="entry name" value="DUF815"/>
    <property type="match status" value="1"/>
</dbReference>
<dbReference type="eggNOG" id="COG2607">
    <property type="taxonomic scope" value="Bacteria"/>
</dbReference>
<dbReference type="EMBL" id="CP001843">
    <property type="protein sequence ID" value="AEF84696.1"/>
    <property type="molecule type" value="Genomic_DNA"/>
</dbReference>
<name>F5YLD8_TREPZ</name>
<organism evidence="2 3">
    <name type="scientific">Treponema primitia (strain ATCC BAA-887 / DSM 12427 / ZAS-2)</name>
    <dbReference type="NCBI Taxonomy" id="545694"/>
    <lineage>
        <taxon>Bacteria</taxon>
        <taxon>Pseudomonadati</taxon>
        <taxon>Spirochaetota</taxon>
        <taxon>Spirochaetia</taxon>
        <taxon>Spirochaetales</taxon>
        <taxon>Treponemataceae</taxon>
        <taxon>Treponema</taxon>
    </lineage>
</organism>
<dbReference type="PANTHER" id="PTHR42935:SF1">
    <property type="entry name" value="SLR0930 PROTEIN"/>
    <property type="match status" value="1"/>
</dbReference>